<keyword evidence="4" id="KW-1185">Reference proteome</keyword>
<accession>A0A4V0P2L0</accession>
<dbReference type="Gene3D" id="3.90.1150.140">
    <property type="match status" value="1"/>
</dbReference>
<dbReference type="RefSeq" id="WP_172603884.1">
    <property type="nucleotide sequence ID" value="NZ_AP019368.1"/>
</dbReference>
<evidence type="ECO:0000259" key="1">
    <source>
        <dbReference type="Pfam" id="PF07075"/>
    </source>
</evidence>
<dbReference type="Pfam" id="PF20732">
    <property type="entry name" value="NamZ_C"/>
    <property type="match status" value="1"/>
</dbReference>
<name>A0A4V0P2L0_FLUSA</name>
<feature type="domain" description="Peptidoglycan beta-N-acetylmuramidase NamZ N-terminal" evidence="1">
    <location>
        <begin position="21"/>
        <end position="239"/>
    </location>
</feature>
<evidence type="ECO:0000313" key="4">
    <source>
        <dbReference type="Proteomes" id="UP000291236"/>
    </source>
</evidence>
<dbReference type="InterPro" id="IPR048502">
    <property type="entry name" value="NamZ_N"/>
</dbReference>
<dbReference type="Proteomes" id="UP000291236">
    <property type="component" value="Chromosome"/>
</dbReference>
<dbReference type="InterPro" id="IPR008302">
    <property type="entry name" value="NamZ"/>
</dbReference>
<evidence type="ECO:0000259" key="2">
    <source>
        <dbReference type="Pfam" id="PF20732"/>
    </source>
</evidence>
<protein>
    <submittedName>
        <fullName evidence="3">DUF1343 domain-containing protein</fullName>
    </submittedName>
</protein>
<feature type="domain" description="Peptidoglycan beta-N-acetylmuramidase NamZ C-terminal" evidence="2">
    <location>
        <begin position="245"/>
        <end position="419"/>
    </location>
</feature>
<proteinExistence type="predicted"/>
<dbReference type="EMBL" id="AP019368">
    <property type="protein sequence ID" value="BBH53597.1"/>
    <property type="molecule type" value="Genomic_DNA"/>
</dbReference>
<dbReference type="PANTHER" id="PTHR42915">
    <property type="entry name" value="HYPOTHETICAL 460 KDA PROTEIN IN FEUA-SIGW INTERGENIC REGION [PRECURSOR]"/>
    <property type="match status" value="1"/>
</dbReference>
<dbReference type="GO" id="GO:0033922">
    <property type="term" value="F:peptidoglycan beta-N-acetylmuramidase activity"/>
    <property type="evidence" value="ECO:0007669"/>
    <property type="project" value="InterPro"/>
</dbReference>
<reference evidence="3 4" key="1">
    <citation type="submission" date="2018-12" db="EMBL/GenBank/DDBJ databases">
        <title>Rubrispira sanarue gen. nov., sp., nov., a member of the order Silvanigrellales, isolated from a brackish lake in Hamamatsu Japan.</title>
        <authorList>
            <person name="Maejima Y."/>
            <person name="Iino T."/>
            <person name="Muraguchi Y."/>
            <person name="Fukuda K."/>
            <person name="Nojiri H."/>
            <person name="Ohkuma M."/>
            <person name="Moriuchi R."/>
            <person name="Dohra H."/>
            <person name="Kimbara K."/>
            <person name="Shintani M."/>
        </authorList>
    </citation>
    <scope>NUCLEOTIDE SEQUENCE [LARGE SCALE GENOMIC DNA]</scope>
    <source>
        <strain evidence="3 4">RF1110005</strain>
    </source>
</reference>
<dbReference type="Pfam" id="PF07075">
    <property type="entry name" value="NamZ_N"/>
    <property type="match status" value="1"/>
</dbReference>
<organism evidence="3 4">
    <name type="scientific">Fluviispira sanaruensis</name>
    <dbReference type="NCBI Taxonomy" id="2493639"/>
    <lineage>
        <taxon>Bacteria</taxon>
        <taxon>Pseudomonadati</taxon>
        <taxon>Bdellovibrionota</taxon>
        <taxon>Oligoflexia</taxon>
        <taxon>Silvanigrellales</taxon>
        <taxon>Silvanigrellaceae</taxon>
        <taxon>Fluviispira</taxon>
    </lineage>
</organism>
<dbReference type="AlphaFoldDB" id="A0A4V0P2L0"/>
<dbReference type="Gene3D" id="3.40.50.12170">
    <property type="entry name" value="Uncharacterised protein PF07075, DUF1343"/>
    <property type="match status" value="1"/>
</dbReference>
<dbReference type="PANTHER" id="PTHR42915:SF1">
    <property type="entry name" value="PEPTIDOGLYCAN BETA-N-ACETYLMURAMIDASE NAMZ"/>
    <property type="match status" value="1"/>
</dbReference>
<sequence>MNPAIDKLEIEFDLLKDLKKVGIVSNQTSASTKFIPSTEMIYNAAKKTDNCKVTTVFGPQHGYRQTEQDNMKETPDDFYKFSDGHKVPLFSLYSDTREPQREQLENVDTLVIDLQDIGCRVYTYMLTLAACMRAAAKYNKKIVVFDRANPLGLGFQNHKNEWQLVEGNRLEKKWLSFVGWYDIPMRHGLSMGELGYYFKDHDNLKLDYQVIPVDLLNRKTKLSELKKLKWAMPSPNIPCWESAFFFPAFVSLEGTNVSEGRGSTIPFQLIGAPWLDVQKCISFLKEISSLYLYDSSQNNSLFMREHHFRPTFNKYMGEICNGIQFHVSVPENINLFALGMCFIHFCCHAHPKDFKWSAPGYEYNFKDLPINLILGKEQWYDHFENAKSQSNSENLKTLLETTKQDEFGFMKDLSRFLIYRE</sequence>
<gene>
    <name evidence="3" type="ORF">JCM31447_20440</name>
</gene>
<evidence type="ECO:0000313" key="3">
    <source>
        <dbReference type="EMBL" id="BBH53597.1"/>
    </source>
</evidence>
<dbReference type="KEGG" id="sbf:JCM31447_20440"/>
<dbReference type="PIRSF" id="PIRSF016719">
    <property type="entry name" value="UCP016719"/>
    <property type="match status" value="1"/>
</dbReference>
<dbReference type="InterPro" id="IPR048503">
    <property type="entry name" value="NamZ_C"/>
</dbReference>